<evidence type="ECO:0000256" key="4">
    <source>
        <dbReference type="ARBA" id="ARBA00022840"/>
    </source>
</evidence>
<dbReference type="SUPFAM" id="SSF52540">
    <property type="entry name" value="P-loop containing nucleoside triphosphate hydrolases"/>
    <property type="match status" value="1"/>
</dbReference>
<keyword evidence="9" id="KW-1185">Reference proteome</keyword>
<evidence type="ECO:0000256" key="6">
    <source>
        <dbReference type="SAM" id="Phobius"/>
    </source>
</evidence>
<evidence type="ECO:0000313" key="8">
    <source>
        <dbReference type="EMBL" id="MEY9315189.1"/>
    </source>
</evidence>
<dbReference type="Proteomes" id="UP001565471">
    <property type="component" value="Unassembled WGS sequence"/>
</dbReference>
<feature type="transmembrane region" description="Helical" evidence="6">
    <location>
        <begin position="20"/>
        <end position="44"/>
    </location>
</feature>
<organism evidence="8 9">
    <name type="scientific">Bradyrhizobium elkanii</name>
    <dbReference type="NCBI Taxonomy" id="29448"/>
    <lineage>
        <taxon>Bacteria</taxon>
        <taxon>Pseudomonadati</taxon>
        <taxon>Pseudomonadota</taxon>
        <taxon>Alphaproteobacteria</taxon>
        <taxon>Hyphomicrobiales</taxon>
        <taxon>Nitrobacteraceae</taxon>
        <taxon>Bradyrhizobium</taxon>
    </lineage>
</organism>
<dbReference type="PROSITE" id="PS50893">
    <property type="entry name" value="ABC_TRANSPORTER_2"/>
    <property type="match status" value="1"/>
</dbReference>
<comment type="function">
    <text evidence="5">Involved in beta-(1--&gt;2)glucan export. Transmembrane domains (TMD) form a pore in the inner membrane and the ATP-binding domain (NBD) is responsible for energy generation.</text>
</comment>
<protein>
    <submittedName>
        <fullName evidence="8">NitT/TauT family transport system ATP-binding protein</fullName>
    </submittedName>
</protein>
<dbReference type="CDD" id="cd03293">
    <property type="entry name" value="ABC_NrtD_SsuB_transporters"/>
    <property type="match status" value="1"/>
</dbReference>
<evidence type="ECO:0000313" key="9">
    <source>
        <dbReference type="Proteomes" id="UP001565471"/>
    </source>
</evidence>
<evidence type="ECO:0000259" key="7">
    <source>
        <dbReference type="PROSITE" id="PS50893"/>
    </source>
</evidence>
<dbReference type="PANTHER" id="PTHR42788:SF13">
    <property type="entry name" value="ALIPHATIC SULFONATES IMPORT ATP-BINDING PROTEIN SSUB"/>
    <property type="match status" value="1"/>
</dbReference>
<dbReference type="SMART" id="SM00382">
    <property type="entry name" value="AAA"/>
    <property type="match status" value="1"/>
</dbReference>
<proteinExistence type="inferred from homology"/>
<dbReference type="InterPro" id="IPR027417">
    <property type="entry name" value="P-loop_NTPase"/>
</dbReference>
<keyword evidence="4 8" id="KW-0067">ATP-binding</keyword>
<keyword evidence="6" id="KW-1133">Transmembrane helix</keyword>
<keyword evidence="2" id="KW-0813">Transport</keyword>
<dbReference type="InterPro" id="IPR050166">
    <property type="entry name" value="ABC_transporter_ATP-bind"/>
</dbReference>
<dbReference type="InterPro" id="IPR017871">
    <property type="entry name" value="ABC_transporter-like_CS"/>
</dbReference>
<accession>A0ABV4EVK6</accession>
<evidence type="ECO:0000256" key="3">
    <source>
        <dbReference type="ARBA" id="ARBA00022741"/>
    </source>
</evidence>
<evidence type="ECO:0000256" key="5">
    <source>
        <dbReference type="ARBA" id="ARBA00024722"/>
    </source>
</evidence>
<dbReference type="GO" id="GO:0005524">
    <property type="term" value="F:ATP binding"/>
    <property type="evidence" value="ECO:0007669"/>
    <property type="project" value="UniProtKB-KW"/>
</dbReference>
<dbReference type="EMBL" id="JBGBZA010000002">
    <property type="protein sequence ID" value="MEY9315189.1"/>
    <property type="molecule type" value="Genomic_DNA"/>
</dbReference>
<reference evidence="8 9" key="1">
    <citation type="submission" date="2024-07" db="EMBL/GenBank/DDBJ databases">
        <title>Genomic Encyclopedia of Type Strains, Phase V (KMG-V): Genome sequencing to study the core and pangenomes of soil and plant-associated prokaryotes.</title>
        <authorList>
            <person name="Whitman W."/>
        </authorList>
    </citation>
    <scope>NUCLEOTIDE SEQUENCE [LARGE SCALE GENOMIC DNA]</scope>
    <source>
        <strain evidence="8 9">USDA 415</strain>
    </source>
</reference>
<evidence type="ECO:0000256" key="2">
    <source>
        <dbReference type="ARBA" id="ARBA00022448"/>
    </source>
</evidence>
<keyword evidence="6" id="KW-0812">Transmembrane</keyword>
<gene>
    <name evidence="8" type="ORF">ABIF29_001988</name>
</gene>
<keyword evidence="6" id="KW-0472">Membrane</keyword>
<dbReference type="PROSITE" id="PS00211">
    <property type="entry name" value="ABC_TRANSPORTER_1"/>
    <property type="match status" value="1"/>
</dbReference>
<dbReference type="InterPro" id="IPR003593">
    <property type="entry name" value="AAA+_ATPase"/>
</dbReference>
<evidence type="ECO:0000256" key="1">
    <source>
        <dbReference type="ARBA" id="ARBA00005417"/>
    </source>
</evidence>
<dbReference type="PANTHER" id="PTHR42788">
    <property type="entry name" value="TAURINE IMPORT ATP-BINDING PROTEIN-RELATED"/>
    <property type="match status" value="1"/>
</dbReference>
<comment type="caution">
    <text evidence="8">The sequence shown here is derived from an EMBL/GenBank/DDBJ whole genome shotgun (WGS) entry which is preliminary data.</text>
</comment>
<dbReference type="Pfam" id="PF00005">
    <property type="entry name" value="ABC_tran"/>
    <property type="match status" value="1"/>
</dbReference>
<dbReference type="Gene3D" id="3.40.50.300">
    <property type="entry name" value="P-loop containing nucleotide triphosphate hydrolases"/>
    <property type="match status" value="1"/>
</dbReference>
<feature type="domain" description="ABC transporter" evidence="7">
    <location>
        <begin position="67"/>
        <end position="306"/>
    </location>
</feature>
<dbReference type="InterPro" id="IPR003439">
    <property type="entry name" value="ABC_transporter-like_ATP-bd"/>
</dbReference>
<name>A0ABV4EVK6_BRAEL</name>
<comment type="similarity">
    <text evidence="1">Belongs to the ABC transporter superfamily.</text>
</comment>
<keyword evidence="3" id="KW-0547">Nucleotide-binding</keyword>
<sequence>MQFEPRIAQKESGLSGAERAISLIFNLIFNAAAAGIRLACTLLVMRMQQNSEFAGEPMAAGSAPTAIELSDASVTFGRGARAVPALSTTTLRIADGEFVALVGPSGCGKSTILRLVSGLARPTTGVVIVGGREVAARAMRVGMAFQNPTMLPWMTIEKNIMLPLKIVEPFRSQFRKLRKTEFRDKANALLEQVGLKGFGGRYPWQLSGGMLQRANLCRALIHEPRMLLLDEPFGALDQFTREELWGILQQLWMTHRPTVLLVTHDLREAGFLASRICVMSARPGRILDDSRVDFARPRTVAMTFEPDFVALNQKLRAFIVDARTAAREGV</sequence>